<dbReference type="AlphaFoldDB" id="A0A7N9D7T1"/>
<dbReference type="Ensembl" id="ENSMFAT00000080298.1">
    <property type="protein sequence ID" value="ENSMFAP00000061735.1"/>
    <property type="gene ID" value="ENSMFAG00000002101.2"/>
</dbReference>
<dbReference type="PANTHER" id="PTHR12957">
    <property type="entry name" value="DEAD/H BOX POLYPEPTIDE 26/DICE1-RELATED"/>
    <property type="match status" value="1"/>
</dbReference>
<keyword evidence="4" id="KW-1185">Reference proteome</keyword>
<dbReference type="InterPro" id="IPR051113">
    <property type="entry name" value="Integrator_subunit6"/>
</dbReference>
<evidence type="ECO:0000259" key="2">
    <source>
        <dbReference type="Pfam" id="PF13519"/>
    </source>
</evidence>
<proteinExistence type="predicted"/>
<dbReference type="InterPro" id="IPR002035">
    <property type="entry name" value="VWF_A"/>
</dbReference>
<organism evidence="3 4">
    <name type="scientific">Macaca fascicularis</name>
    <name type="common">Crab-eating macaque</name>
    <name type="synonym">Cynomolgus monkey</name>
    <dbReference type="NCBI Taxonomy" id="9541"/>
    <lineage>
        <taxon>Eukaryota</taxon>
        <taxon>Metazoa</taxon>
        <taxon>Chordata</taxon>
        <taxon>Craniata</taxon>
        <taxon>Vertebrata</taxon>
        <taxon>Euteleostomi</taxon>
        <taxon>Mammalia</taxon>
        <taxon>Eutheria</taxon>
        <taxon>Euarchontoglires</taxon>
        <taxon>Primates</taxon>
        <taxon>Haplorrhini</taxon>
        <taxon>Catarrhini</taxon>
        <taxon>Cercopithecidae</taxon>
        <taxon>Cercopithecinae</taxon>
        <taxon>Macaca</taxon>
    </lineage>
</organism>
<evidence type="ECO:0000256" key="1">
    <source>
        <dbReference type="SAM" id="MobiDB-lite"/>
    </source>
</evidence>
<feature type="compositionally biased region" description="Basic and acidic residues" evidence="1">
    <location>
        <begin position="81"/>
        <end position="90"/>
    </location>
</feature>
<evidence type="ECO:0000313" key="3">
    <source>
        <dbReference type="Ensembl" id="ENSMFAP00000061735.1"/>
    </source>
</evidence>
<accession>A0A7N9D7T1</accession>
<reference evidence="3 4" key="1">
    <citation type="submission" date="2013-03" db="EMBL/GenBank/DDBJ databases">
        <authorList>
            <person name="Warren W."/>
            <person name="Wilson R.K."/>
        </authorList>
    </citation>
    <scope>NUCLEOTIDE SEQUENCE</scope>
</reference>
<feature type="region of interest" description="Disordered" evidence="1">
    <location>
        <begin position="1"/>
        <end position="127"/>
    </location>
</feature>
<reference evidence="3" key="2">
    <citation type="submission" date="2025-08" db="UniProtKB">
        <authorList>
            <consortium name="Ensembl"/>
        </authorList>
    </citation>
    <scope>IDENTIFICATION</scope>
</reference>
<dbReference type="Proteomes" id="UP000233100">
    <property type="component" value="Chromosome 17"/>
</dbReference>
<dbReference type="GO" id="GO:0032039">
    <property type="term" value="C:integrator complex"/>
    <property type="evidence" value="ECO:0007669"/>
    <property type="project" value="TreeGrafter"/>
</dbReference>
<sequence length="351" mass="37126">HCRGAEGVPETSPNSPRANLPSAHSPLSQLPGPHSLYRGWGGEPGPSPAGTHTGAGSGDGTPRRGGRTDRQTAGRPPQRAGRQEEAEAGVRRGGLGLGSFLSTIGGETPRSRRKDPDGVFLPGPRTPPRVAAVAATGASTSTISSFSTTSGPGVPGQHYAHLTVPDRHVCLYEPAQPSGHHLPGHGQRRGRDLHEAPCPGPCQEQICMVTFEEPPYAIKAGWKENHATFMNELKNLQAEGLTTLGQSLRTAFDLLNLNRLVTGIDNYGQGRNPFFLEPAIIITITDGSKLTTTSGVQDELKEQPSGFQEVPKCTDCLMMTGASGRVMIPGYRIDLILDVTSSSQIVGKSLV</sequence>
<dbReference type="GO" id="GO:0034472">
    <property type="term" value="P:snRNA 3'-end processing"/>
    <property type="evidence" value="ECO:0007669"/>
    <property type="project" value="TreeGrafter"/>
</dbReference>
<dbReference type="Bgee" id="ENSMFAG00000002101">
    <property type="expression patterns" value="Expressed in thymus and 13 other cell types or tissues"/>
</dbReference>
<dbReference type="GeneTree" id="ENSGT00390000016655"/>
<gene>
    <name evidence="3" type="primary">INTS6</name>
</gene>
<dbReference type="PANTHER" id="PTHR12957:SF23">
    <property type="entry name" value="INTEGRATOR COMPLEX SUBUNIT 6"/>
    <property type="match status" value="1"/>
</dbReference>
<evidence type="ECO:0000313" key="4">
    <source>
        <dbReference type="Proteomes" id="UP000233100"/>
    </source>
</evidence>
<name>A0A7N9D7T1_MACFA</name>
<dbReference type="Pfam" id="PF13519">
    <property type="entry name" value="VWA_2"/>
    <property type="match status" value="1"/>
</dbReference>
<reference evidence="3" key="3">
    <citation type="submission" date="2025-09" db="UniProtKB">
        <authorList>
            <consortium name="Ensembl"/>
        </authorList>
    </citation>
    <scope>IDENTIFICATION</scope>
</reference>
<protein>
    <submittedName>
        <fullName evidence="3">Integrator complex subunit 6</fullName>
    </submittedName>
</protein>
<feature type="domain" description="VWFA" evidence="2">
    <location>
        <begin position="205"/>
        <end position="287"/>
    </location>
</feature>